<reference evidence="1" key="1">
    <citation type="submission" date="2014-09" db="EMBL/GenBank/DDBJ databases">
        <authorList>
            <person name="Magalhaes I.L.F."/>
            <person name="Oliveira U."/>
            <person name="Santos F.R."/>
            <person name="Vidigal T.H.D.A."/>
            <person name="Brescovit A.D."/>
            <person name="Santos A.J."/>
        </authorList>
    </citation>
    <scope>NUCLEOTIDE SEQUENCE</scope>
    <source>
        <tissue evidence="1">Shoot tissue taken approximately 20 cm above the soil surface</tissue>
    </source>
</reference>
<reference evidence="1" key="2">
    <citation type="journal article" date="2015" name="Data Brief">
        <title>Shoot transcriptome of the giant reed, Arundo donax.</title>
        <authorList>
            <person name="Barrero R.A."/>
            <person name="Guerrero F.D."/>
            <person name="Moolhuijzen P."/>
            <person name="Goolsby J.A."/>
            <person name="Tidwell J."/>
            <person name="Bellgard S.E."/>
            <person name="Bellgard M.I."/>
        </authorList>
    </citation>
    <scope>NUCLEOTIDE SEQUENCE</scope>
    <source>
        <tissue evidence="1">Shoot tissue taken approximately 20 cm above the soil surface</tissue>
    </source>
</reference>
<protein>
    <submittedName>
        <fullName evidence="1">Uncharacterized protein</fullName>
    </submittedName>
</protein>
<accession>A0A0A8ZV98</accession>
<dbReference type="AlphaFoldDB" id="A0A0A8ZV98"/>
<evidence type="ECO:0000313" key="1">
    <source>
        <dbReference type="EMBL" id="JAD42741.1"/>
    </source>
</evidence>
<sequence length="52" mass="5704">MVWWSCLNSEPLGVPPPPGTLLKLAGRMVLLVIETGIEPVQYKLVTVNVKCI</sequence>
<dbReference type="EMBL" id="GBRH01255154">
    <property type="protein sequence ID" value="JAD42741.1"/>
    <property type="molecule type" value="Transcribed_RNA"/>
</dbReference>
<organism evidence="1">
    <name type="scientific">Arundo donax</name>
    <name type="common">Giant reed</name>
    <name type="synonym">Donax arundinaceus</name>
    <dbReference type="NCBI Taxonomy" id="35708"/>
    <lineage>
        <taxon>Eukaryota</taxon>
        <taxon>Viridiplantae</taxon>
        <taxon>Streptophyta</taxon>
        <taxon>Embryophyta</taxon>
        <taxon>Tracheophyta</taxon>
        <taxon>Spermatophyta</taxon>
        <taxon>Magnoliopsida</taxon>
        <taxon>Liliopsida</taxon>
        <taxon>Poales</taxon>
        <taxon>Poaceae</taxon>
        <taxon>PACMAD clade</taxon>
        <taxon>Arundinoideae</taxon>
        <taxon>Arundineae</taxon>
        <taxon>Arundo</taxon>
    </lineage>
</organism>
<proteinExistence type="predicted"/>
<name>A0A0A8ZV98_ARUDO</name>